<dbReference type="Gramene" id="KQL31221">
    <property type="protein sequence ID" value="KQL31221"/>
    <property type="gene ID" value="SETIT_020442mg"/>
</dbReference>
<proteinExistence type="predicted"/>
<organism evidence="1 2">
    <name type="scientific">Setaria italica</name>
    <name type="common">Foxtail millet</name>
    <name type="synonym">Panicum italicum</name>
    <dbReference type="NCBI Taxonomy" id="4555"/>
    <lineage>
        <taxon>Eukaryota</taxon>
        <taxon>Viridiplantae</taxon>
        <taxon>Streptophyta</taxon>
        <taxon>Embryophyta</taxon>
        <taxon>Tracheophyta</taxon>
        <taxon>Spermatophyta</taxon>
        <taxon>Magnoliopsida</taxon>
        <taxon>Liliopsida</taxon>
        <taxon>Poales</taxon>
        <taxon>Poaceae</taxon>
        <taxon>PACMAD clade</taxon>
        <taxon>Panicoideae</taxon>
        <taxon>Panicodae</taxon>
        <taxon>Paniceae</taxon>
        <taxon>Cenchrinae</taxon>
        <taxon>Setaria</taxon>
    </lineage>
</organism>
<sequence>MEGPRRKDQRRPAFVGQKKKVVKVAAFISTGLTGTAKSLRRKVACQVSQNEWQRHEGRISWSHTAGKYLRSGMAR</sequence>
<name>K3Z1M4_SETIT</name>
<accession>K3Z1M4</accession>
<dbReference type="Proteomes" id="UP000004995">
    <property type="component" value="Unassembled WGS sequence"/>
</dbReference>
<evidence type="ECO:0000313" key="2">
    <source>
        <dbReference type="Proteomes" id="UP000004995"/>
    </source>
</evidence>
<dbReference type="HOGENOM" id="CLU_2675733_0_0_1"/>
<dbReference type="AlphaFoldDB" id="K3Z1M4"/>
<keyword evidence="2" id="KW-1185">Reference proteome</keyword>
<dbReference type="InParanoid" id="K3Z1M4"/>
<evidence type="ECO:0000313" key="1">
    <source>
        <dbReference type="EnsemblPlants" id="KQL31221"/>
    </source>
</evidence>
<reference evidence="2" key="1">
    <citation type="journal article" date="2012" name="Nat. Biotechnol.">
        <title>Reference genome sequence of the model plant Setaria.</title>
        <authorList>
            <person name="Bennetzen J.L."/>
            <person name="Schmutz J."/>
            <person name="Wang H."/>
            <person name="Percifield R."/>
            <person name="Hawkins J."/>
            <person name="Pontaroli A.C."/>
            <person name="Estep M."/>
            <person name="Feng L."/>
            <person name="Vaughn J.N."/>
            <person name="Grimwood J."/>
            <person name="Jenkins J."/>
            <person name="Barry K."/>
            <person name="Lindquist E."/>
            <person name="Hellsten U."/>
            <person name="Deshpande S."/>
            <person name="Wang X."/>
            <person name="Wu X."/>
            <person name="Mitros T."/>
            <person name="Triplett J."/>
            <person name="Yang X."/>
            <person name="Ye C.Y."/>
            <person name="Mauro-Herrera M."/>
            <person name="Wang L."/>
            <person name="Li P."/>
            <person name="Sharma M."/>
            <person name="Sharma R."/>
            <person name="Ronald P.C."/>
            <person name="Panaud O."/>
            <person name="Kellogg E.A."/>
            <person name="Brutnell T.P."/>
            <person name="Doust A.N."/>
            <person name="Tuskan G.A."/>
            <person name="Rokhsar D."/>
            <person name="Devos K.M."/>
        </authorList>
    </citation>
    <scope>NUCLEOTIDE SEQUENCE [LARGE SCALE GENOMIC DNA]</scope>
    <source>
        <strain evidence="2">cv. Yugu1</strain>
    </source>
</reference>
<dbReference type="EnsemblPlants" id="KQL31221">
    <property type="protein sequence ID" value="KQL31221"/>
    <property type="gene ID" value="SETIT_020442mg"/>
</dbReference>
<dbReference type="EMBL" id="AGNK02000521">
    <property type="status" value="NOT_ANNOTATED_CDS"/>
    <property type="molecule type" value="Genomic_DNA"/>
</dbReference>
<reference evidence="1" key="2">
    <citation type="submission" date="2018-08" db="UniProtKB">
        <authorList>
            <consortium name="EnsemblPlants"/>
        </authorList>
    </citation>
    <scope>IDENTIFICATION</scope>
    <source>
        <strain evidence="1">Yugu1</strain>
    </source>
</reference>
<protein>
    <submittedName>
        <fullName evidence="1">Uncharacterized protein</fullName>
    </submittedName>
</protein>